<dbReference type="AlphaFoldDB" id="A0A1G5RWQ3"/>
<dbReference type="Gene3D" id="3.90.1300.10">
    <property type="entry name" value="Amidase signature (AS) domain"/>
    <property type="match status" value="1"/>
</dbReference>
<dbReference type="PANTHER" id="PTHR42678:SF5">
    <property type="entry name" value="GLUTAMYL-TRNA(GLN) AMIDOTRANSFERASE SUBUNIT A"/>
    <property type="match status" value="1"/>
</dbReference>
<dbReference type="PANTHER" id="PTHR42678">
    <property type="entry name" value="AMIDASE"/>
    <property type="match status" value="1"/>
</dbReference>
<accession>A0A1G5RWQ3</accession>
<dbReference type="Pfam" id="PF01425">
    <property type="entry name" value="Amidase"/>
    <property type="match status" value="1"/>
</dbReference>
<reference evidence="2 3" key="1">
    <citation type="submission" date="2016-10" db="EMBL/GenBank/DDBJ databases">
        <authorList>
            <person name="de Groot N.N."/>
        </authorList>
    </citation>
    <scope>NUCLEOTIDE SEQUENCE [LARGE SCALE GENOMIC DNA]</scope>
    <source>
        <strain evidence="2 3">DSM 2784</strain>
    </source>
</reference>
<dbReference type="Proteomes" id="UP000199208">
    <property type="component" value="Unassembled WGS sequence"/>
</dbReference>
<sequence length="489" mass="52304">MMNEKVFLEATIGNLHEAMKRGELTCADLVQRYLARIERYDQQLNAVIRVNPYALEQARALDEAFGRSGLTGPLHGIPVLLKDNVDTSFMPTTAGSSALAQVTPDEDGWIVKRLQAAGAVILAKMNLHEFAVWGETVSSVLGQTLNPYDLTRTPGGSSGGTGAGIAADFGVIGIGTDTVNSVRSPASACCLVGLRPTLGLISRSGIVPYSLTQDTAGPITRTVEDAVKTLDALVGYDPLDPLTAWSVGHLPETYTAFLKPDGLTGKNIGVLRSFFGKDAVHEPVNRVMAQALKALEAGGAQLVDLTDGLAAQLDSGRLISEVSVHLYDLKRDLGGYLESLGDKVPYHCLEALLASGLYHPGIEENLKTAASLDTDSEAYQQRLLLQKQLREDLMVLMAERGLDLLVFPHQKRLVVPVGGSQVDRNGVLGAVTGFPSIVVPAGFSEPTETAPIGVPVGMELLGRPWCESVLIEASYAFEQETRIRKPPVL</sequence>
<name>A0A1G5RWQ3_9FIRM</name>
<keyword evidence="2" id="KW-0808">Transferase</keyword>
<feature type="domain" description="Amidase" evidence="1">
    <location>
        <begin position="28"/>
        <end position="469"/>
    </location>
</feature>
<proteinExistence type="predicted"/>
<protein>
    <submittedName>
        <fullName evidence="2">Asp-tRNAAsn/Glu-tRNAGln amidotransferase A subunit</fullName>
    </submittedName>
</protein>
<dbReference type="SUPFAM" id="SSF75304">
    <property type="entry name" value="Amidase signature (AS) enzymes"/>
    <property type="match status" value="1"/>
</dbReference>
<dbReference type="STRING" id="1120920.SAMN03080599_00924"/>
<dbReference type="InterPro" id="IPR036928">
    <property type="entry name" value="AS_sf"/>
</dbReference>
<dbReference type="GO" id="GO:0016740">
    <property type="term" value="F:transferase activity"/>
    <property type="evidence" value="ECO:0007669"/>
    <property type="project" value="UniProtKB-KW"/>
</dbReference>
<keyword evidence="3" id="KW-1185">Reference proteome</keyword>
<evidence type="ECO:0000313" key="3">
    <source>
        <dbReference type="Proteomes" id="UP000199208"/>
    </source>
</evidence>
<dbReference type="InterPro" id="IPR023631">
    <property type="entry name" value="Amidase_dom"/>
</dbReference>
<gene>
    <name evidence="2" type="ORF">SAMN03080599_00924</name>
</gene>
<evidence type="ECO:0000259" key="1">
    <source>
        <dbReference type="Pfam" id="PF01425"/>
    </source>
</evidence>
<dbReference type="EMBL" id="FMWL01000003">
    <property type="protein sequence ID" value="SCZ77739.1"/>
    <property type="molecule type" value="Genomic_DNA"/>
</dbReference>
<evidence type="ECO:0000313" key="2">
    <source>
        <dbReference type="EMBL" id="SCZ77739.1"/>
    </source>
</evidence>
<organism evidence="2 3">
    <name type="scientific">Acidaminobacter hydrogenoformans DSM 2784</name>
    <dbReference type="NCBI Taxonomy" id="1120920"/>
    <lineage>
        <taxon>Bacteria</taxon>
        <taxon>Bacillati</taxon>
        <taxon>Bacillota</taxon>
        <taxon>Clostridia</taxon>
        <taxon>Peptostreptococcales</taxon>
        <taxon>Acidaminobacteraceae</taxon>
        <taxon>Acidaminobacter</taxon>
    </lineage>
</organism>
<dbReference type="PIRSF" id="PIRSF001221">
    <property type="entry name" value="Amidase_fungi"/>
    <property type="match status" value="1"/>
</dbReference>